<keyword evidence="5 7" id="KW-1133">Transmembrane helix</keyword>
<evidence type="ECO:0000313" key="8">
    <source>
        <dbReference type="EMBL" id="MFC6904596.1"/>
    </source>
</evidence>
<feature type="transmembrane region" description="Helical" evidence="7">
    <location>
        <begin position="200"/>
        <end position="222"/>
    </location>
</feature>
<feature type="transmembrane region" description="Helical" evidence="7">
    <location>
        <begin position="7"/>
        <end position="28"/>
    </location>
</feature>
<name>A0ABD5V101_9EURY</name>
<evidence type="ECO:0000313" key="9">
    <source>
        <dbReference type="Proteomes" id="UP001596312"/>
    </source>
</evidence>
<dbReference type="Pfam" id="PF02652">
    <property type="entry name" value="Lactate_perm"/>
    <property type="match status" value="1"/>
</dbReference>
<dbReference type="EMBL" id="JBHSXQ010000001">
    <property type="protein sequence ID" value="MFC6904596.1"/>
    <property type="molecule type" value="Genomic_DNA"/>
</dbReference>
<feature type="transmembrane region" description="Helical" evidence="7">
    <location>
        <begin position="458"/>
        <end position="478"/>
    </location>
</feature>
<keyword evidence="2" id="KW-0813">Transport</keyword>
<dbReference type="PANTHER" id="PTHR30003:SF0">
    <property type="entry name" value="GLYCOLATE PERMEASE GLCA-RELATED"/>
    <property type="match status" value="1"/>
</dbReference>
<comment type="subcellular location">
    <subcellularLocation>
        <location evidence="1">Cell membrane</location>
        <topology evidence="1">Multi-pass membrane protein</topology>
    </subcellularLocation>
</comment>
<evidence type="ECO:0000256" key="2">
    <source>
        <dbReference type="ARBA" id="ARBA00022448"/>
    </source>
</evidence>
<dbReference type="GO" id="GO:0005886">
    <property type="term" value="C:plasma membrane"/>
    <property type="evidence" value="ECO:0007669"/>
    <property type="project" value="UniProtKB-SubCell"/>
</dbReference>
<dbReference type="RefSeq" id="WP_390220504.1">
    <property type="nucleotide sequence ID" value="NZ_JBBMXV010000001.1"/>
</dbReference>
<reference evidence="8 9" key="1">
    <citation type="journal article" date="2019" name="Int. J. Syst. Evol. Microbiol.">
        <title>The Global Catalogue of Microorganisms (GCM) 10K type strain sequencing project: providing services to taxonomists for standard genome sequencing and annotation.</title>
        <authorList>
            <consortium name="The Broad Institute Genomics Platform"/>
            <consortium name="The Broad Institute Genome Sequencing Center for Infectious Disease"/>
            <person name="Wu L."/>
            <person name="Ma J."/>
        </authorList>
    </citation>
    <scope>NUCLEOTIDE SEQUENCE [LARGE SCALE GENOMIC DNA]</scope>
    <source>
        <strain evidence="8 9">CGMCC 1.3240</strain>
    </source>
</reference>
<feature type="transmembrane region" description="Helical" evidence="7">
    <location>
        <begin position="234"/>
        <end position="253"/>
    </location>
</feature>
<feature type="transmembrane region" description="Helical" evidence="7">
    <location>
        <begin position="378"/>
        <end position="397"/>
    </location>
</feature>
<keyword evidence="3" id="KW-1003">Cell membrane</keyword>
<evidence type="ECO:0000256" key="1">
    <source>
        <dbReference type="ARBA" id="ARBA00004651"/>
    </source>
</evidence>
<evidence type="ECO:0000256" key="4">
    <source>
        <dbReference type="ARBA" id="ARBA00022692"/>
    </source>
</evidence>
<dbReference type="Proteomes" id="UP001596312">
    <property type="component" value="Unassembled WGS sequence"/>
</dbReference>
<proteinExistence type="predicted"/>
<organism evidence="8 9">
    <name type="scientific">Halalkalicoccus tibetensis</name>
    <dbReference type="NCBI Taxonomy" id="175632"/>
    <lineage>
        <taxon>Archaea</taxon>
        <taxon>Methanobacteriati</taxon>
        <taxon>Methanobacteriota</taxon>
        <taxon>Stenosarchaea group</taxon>
        <taxon>Halobacteria</taxon>
        <taxon>Halobacteriales</taxon>
        <taxon>Halococcaceae</taxon>
        <taxon>Halalkalicoccus</taxon>
    </lineage>
</organism>
<evidence type="ECO:0000256" key="3">
    <source>
        <dbReference type="ARBA" id="ARBA00022475"/>
    </source>
</evidence>
<feature type="transmembrane region" description="Helical" evidence="7">
    <location>
        <begin position="103"/>
        <end position="123"/>
    </location>
</feature>
<evidence type="ECO:0000256" key="7">
    <source>
        <dbReference type="SAM" id="Phobius"/>
    </source>
</evidence>
<keyword evidence="9" id="KW-1185">Reference proteome</keyword>
<comment type="caution">
    <text evidence="8">The sequence shown here is derived from an EMBL/GenBank/DDBJ whole genome shotgun (WGS) entry which is preliminary data.</text>
</comment>
<feature type="transmembrane region" description="Helical" evidence="7">
    <location>
        <begin position="265"/>
        <end position="283"/>
    </location>
</feature>
<dbReference type="InterPro" id="IPR003804">
    <property type="entry name" value="Lactate_perm"/>
</dbReference>
<dbReference type="AlphaFoldDB" id="A0ABD5V101"/>
<evidence type="ECO:0000256" key="5">
    <source>
        <dbReference type="ARBA" id="ARBA00022989"/>
    </source>
</evidence>
<feature type="transmembrane region" description="Helical" evidence="7">
    <location>
        <begin position="34"/>
        <end position="55"/>
    </location>
</feature>
<feature type="transmembrane region" description="Helical" evidence="7">
    <location>
        <begin position="549"/>
        <end position="568"/>
    </location>
</feature>
<feature type="transmembrane region" description="Helical" evidence="7">
    <location>
        <begin position="135"/>
        <end position="161"/>
    </location>
</feature>
<feature type="transmembrane region" description="Helical" evidence="7">
    <location>
        <begin position="62"/>
        <end position="83"/>
    </location>
</feature>
<accession>A0ABD5V101</accession>
<protein>
    <submittedName>
        <fullName evidence="8">L-lactate permease</fullName>
    </submittedName>
</protein>
<gene>
    <name evidence="8" type="ORF">ACFQGH_05220</name>
</gene>
<keyword evidence="4 7" id="KW-0812">Transmembrane</keyword>
<feature type="transmembrane region" description="Helical" evidence="7">
    <location>
        <begin position="417"/>
        <end position="438"/>
    </location>
</feature>
<sequence>MPTIAEVAFALLPLLIVGALLVVFLWPATRATPIAWGSAVVIGYFVWGNPVEYLAGASIVGAMTAFEILWIIFGALVLLYTLMEAGAFDRINEGFVTVSDDRRVQIVLLGFFLTTFIEGAAGFGSAAAVAAPLMLALGFPALAAVVAALIGHTIAVTYGAVGTPINIGVQSPLEIHQETIMEEGGMSLTEYAIEVSAWAATYHAIIGFVMPLLAVGMVVYFFTPEEDRSLGPILEVAPLCLFAGITFVIPYWLSAWFLTYEFPAIIGSMIGGAVTVAVLRAGYLRPDDDWGFPPREEWPDHWVGSIEPGADTNGESEASTATSMSLLRAWAPYVLLVILLVLTRIIDPVADLLVETPAFVIDWTAIFGYEALEAEIEWVNAPGFWLLVSALIAVPLYDMDATQVTSAWAEAARKITAPVIALVFVIAMVEIMISSGGAPNAPEVGSMMDVLATTTADVAGPVYPAIVALIGALGAGMAGSNTVSNITFGSFHFTAAQELGLPTQIIVAAQTVGGAIGNIVAIHNVVAALATVGLVGQEGHVIRFNLVPVLYYTVCAGVLSLLFAYVLFPNVF</sequence>
<evidence type="ECO:0000256" key="6">
    <source>
        <dbReference type="ARBA" id="ARBA00023136"/>
    </source>
</evidence>
<keyword evidence="6 7" id="KW-0472">Membrane</keyword>
<feature type="transmembrane region" description="Helical" evidence="7">
    <location>
        <begin position="326"/>
        <end position="346"/>
    </location>
</feature>
<dbReference type="PANTHER" id="PTHR30003">
    <property type="entry name" value="L-LACTATE PERMEASE"/>
    <property type="match status" value="1"/>
</dbReference>